<dbReference type="AlphaFoldDB" id="A0A371F3L8"/>
<comment type="caution">
    <text evidence="1">The sequence shown here is derived from an EMBL/GenBank/DDBJ whole genome shotgun (WGS) entry which is preliminary data.</text>
</comment>
<name>A0A371F3L8_MUCPR</name>
<reference evidence="1" key="1">
    <citation type="submission" date="2018-05" db="EMBL/GenBank/DDBJ databases">
        <title>Draft genome of Mucuna pruriens seed.</title>
        <authorList>
            <person name="Nnadi N.E."/>
            <person name="Vos R."/>
            <person name="Hasami M.H."/>
            <person name="Devisetty U.K."/>
            <person name="Aguiy J.C."/>
        </authorList>
    </citation>
    <scope>NUCLEOTIDE SEQUENCE [LARGE SCALE GENOMIC DNA]</scope>
    <source>
        <strain evidence="1">JCA_2017</strain>
    </source>
</reference>
<dbReference type="EMBL" id="QJKJ01010729">
    <property type="protein sequence ID" value="RDX72870.1"/>
    <property type="molecule type" value="Genomic_DNA"/>
</dbReference>
<keyword evidence="2" id="KW-1185">Reference proteome</keyword>
<feature type="non-terminal residue" evidence="1">
    <location>
        <position position="1"/>
    </location>
</feature>
<gene>
    <name evidence="1" type="ORF">CR513_47598</name>
</gene>
<accession>A0A371F3L8</accession>
<organism evidence="1 2">
    <name type="scientific">Mucuna pruriens</name>
    <name type="common">Velvet bean</name>
    <name type="synonym">Dolichos pruriens</name>
    <dbReference type="NCBI Taxonomy" id="157652"/>
    <lineage>
        <taxon>Eukaryota</taxon>
        <taxon>Viridiplantae</taxon>
        <taxon>Streptophyta</taxon>
        <taxon>Embryophyta</taxon>
        <taxon>Tracheophyta</taxon>
        <taxon>Spermatophyta</taxon>
        <taxon>Magnoliopsida</taxon>
        <taxon>eudicotyledons</taxon>
        <taxon>Gunneridae</taxon>
        <taxon>Pentapetalae</taxon>
        <taxon>rosids</taxon>
        <taxon>fabids</taxon>
        <taxon>Fabales</taxon>
        <taxon>Fabaceae</taxon>
        <taxon>Papilionoideae</taxon>
        <taxon>50 kb inversion clade</taxon>
        <taxon>NPAAA clade</taxon>
        <taxon>indigoferoid/millettioid clade</taxon>
        <taxon>Phaseoleae</taxon>
        <taxon>Mucuna</taxon>
    </lineage>
</organism>
<feature type="non-terminal residue" evidence="1">
    <location>
        <position position="135"/>
    </location>
</feature>
<sequence>TRHSSCEKVNHDKVHSCKSLKKIQWRPQVTTLKASKDLKKIPMEELLGTLKVYKIEINEDEDQRKGKSIALKTQKASKGSLSKAFKVEKSYEKAFKEKGLDKDDFSFISRKICSMWEKKGESKWRNHLRKVHQRS</sequence>
<proteinExistence type="predicted"/>
<dbReference type="Proteomes" id="UP000257109">
    <property type="component" value="Unassembled WGS sequence"/>
</dbReference>
<protein>
    <submittedName>
        <fullName evidence="1">Uncharacterized protein</fullName>
    </submittedName>
</protein>
<evidence type="ECO:0000313" key="1">
    <source>
        <dbReference type="EMBL" id="RDX72870.1"/>
    </source>
</evidence>
<evidence type="ECO:0000313" key="2">
    <source>
        <dbReference type="Proteomes" id="UP000257109"/>
    </source>
</evidence>